<dbReference type="KEGG" id="sgrg:L0C25_03790"/>
<accession>A0AA46YM22</accession>
<gene>
    <name evidence="1" type="ORF">L0C25_03790</name>
</gene>
<dbReference type="Gene3D" id="1.10.10.10">
    <property type="entry name" value="Winged helix-like DNA-binding domain superfamily/Winged helix DNA-binding domain"/>
    <property type="match status" value="1"/>
</dbReference>
<dbReference type="EMBL" id="CP094970">
    <property type="protein sequence ID" value="UYM06209.1"/>
    <property type="molecule type" value="Genomic_DNA"/>
</dbReference>
<dbReference type="InterPro" id="IPR036388">
    <property type="entry name" value="WH-like_DNA-bd_sf"/>
</dbReference>
<reference evidence="1" key="1">
    <citation type="submission" date="2022-01" db="EMBL/GenBank/DDBJ databases">
        <title>Nocardioidaceae gen. sp. A5X3R13.</title>
        <authorList>
            <person name="Lopez Marin M.A."/>
            <person name="Uhlik O."/>
        </authorList>
    </citation>
    <scope>NUCLEOTIDE SEQUENCE</scope>
    <source>
        <strain evidence="1">A5X3R13</strain>
    </source>
</reference>
<evidence type="ECO:0000313" key="2">
    <source>
        <dbReference type="Proteomes" id="UP001164390"/>
    </source>
</evidence>
<dbReference type="RefSeq" id="WP_271635074.1">
    <property type="nucleotide sequence ID" value="NZ_CP094970.1"/>
</dbReference>
<sequence>MASRDWLNIRQGSIYGALKTLARDGWIEPTETDQESDPR</sequence>
<name>A0AA46YM22_9ACTN</name>
<proteinExistence type="predicted"/>
<dbReference type="SUPFAM" id="SSF46785">
    <property type="entry name" value="Winged helix' DNA-binding domain"/>
    <property type="match status" value="1"/>
</dbReference>
<dbReference type="Proteomes" id="UP001164390">
    <property type="component" value="Chromosome"/>
</dbReference>
<dbReference type="AlphaFoldDB" id="A0AA46YM22"/>
<keyword evidence="2" id="KW-1185">Reference proteome</keyword>
<dbReference type="InterPro" id="IPR036390">
    <property type="entry name" value="WH_DNA-bd_sf"/>
</dbReference>
<protein>
    <submittedName>
        <fullName evidence="1">Helix-turn-helix transcriptional regulator</fullName>
    </submittedName>
</protein>
<evidence type="ECO:0000313" key="1">
    <source>
        <dbReference type="EMBL" id="UYM06209.1"/>
    </source>
</evidence>
<organism evidence="1 2">
    <name type="scientific">Solicola gregarius</name>
    <dbReference type="NCBI Taxonomy" id="2908642"/>
    <lineage>
        <taxon>Bacteria</taxon>
        <taxon>Bacillati</taxon>
        <taxon>Actinomycetota</taxon>
        <taxon>Actinomycetes</taxon>
        <taxon>Propionibacteriales</taxon>
        <taxon>Nocardioidaceae</taxon>
        <taxon>Solicola</taxon>
    </lineage>
</organism>